<keyword evidence="7" id="KW-0812">Transmembrane</keyword>
<dbReference type="GO" id="GO:0004185">
    <property type="term" value="F:serine-type carboxypeptidase activity"/>
    <property type="evidence" value="ECO:0007669"/>
    <property type="project" value="InterPro"/>
</dbReference>
<protein>
    <submittedName>
        <fullName evidence="9">Alpha/Beta hydrolase protein</fullName>
    </submittedName>
</protein>
<keyword evidence="4 9" id="KW-0378">Hydrolase</keyword>
<evidence type="ECO:0000256" key="6">
    <source>
        <dbReference type="SAM" id="MobiDB-lite"/>
    </source>
</evidence>
<reference evidence="9" key="1">
    <citation type="journal article" date="2020" name="Stud. Mycol.">
        <title>101 Dothideomycetes genomes: a test case for predicting lifestyles and emergence of pathogens.</title>
        <authorList>
            <person name="Haridas S."/>
            <person name="Albert R."/>
            <person name="Binder M."/>
            <person name="Bloem J."/>
            <person name="Labutti K."/>
            <person name="Salamov A."/>
            <person name="Andreopoulos B."/>
            <person name="Baker S."/>
            <person name="Barry K."/>
            <person name="Bills G."/>
            <person name="Bluhm B."/>
            <person name="Cannon C."/>
            <person name="Castanera R."/>
            <person name="Culley D."/>
            <person name="Daum C."/>
            <person name="Ezra D."/>
            <person name="Gonzalez J."/>
            <person name="Henrissat B."/>
            <person name="Kuo A."/>
            <person name="Liang C."/>
            <person name="Lipzen A."/>
            <person name="Lutzoni F."/>
            <person name="Magnuson J."/>
            <person name="Mondo S."/>
            <person name="Nolan M."/>
            <person name="Ohm R."/>
            <person name="Pangilinan J."/>
            <person name="Park H.-J."/>
            <person name="Ramirez L."/>
            <person name="Alfaro M."/>
            <person name="Sun H."/>
            <person name="Tritt A."/>
            <person name="Yoshinaga Y."/>
            <person name="Zwiers L.-H."/>
            <person name="Turgeon B."/>
            <person name="Goodwin S."/>
            <person name="Spatafora J."/>
            <person name="Crous P."/>
            <person name="Grigoriev I."/>
        </authorList>
    </citation>
    <scope>NUCLEOTIDE SEQUENCE</scope>
    <source>
        <strain evidence="9">CBS 627.86</strain>
    </source>
</reference>
<dbReference type="EMBL" id="ML977321">
    <property type="protein sequence ID" value="KAF2116065.1"/>
    <property type="molecule type" value="Genomic_DNA"/>
</dbReference>
<keyword evidence="3" id="KW-0645">Protease</keyword>
<keyword evidence="10" id="KW-1185">Reference proteome</keyword>
<name>A0A6A5Z9W3_9PLEO</name>
<gene>
    <name evidence="9" type="ORF">BDV96DRAFT_598839</name>
</gene>
<evidence type="ECO:0000256" key="8">
    <source>
        <dbReference type="SAM" id="SignalP"/>
    </source>
</evidence>
<feature type="transmembrane region" description="Helical" evidence="7">
    <location>
        <begin position="293"/>
        <end position="313"/>
    </location>
</feature>
<organism evidence="9 10">
    <name type="scientific">Lophiotrema nucula</name>
    <dbReference type="NCBI Taxonomy" id="690887"/>
    <lineage>
        <taxon>Eukaryota</taxon>
        <taxon>Fungi</taxon>
        <taxon>Dikarya</taxon>
        <taxon>Ascomycota</taxon>
        <taxon>Pezizomycotina</taxon>
        <taxon>Dothideomycetes</taxon>
        <taxon>Pleosporomycetidae</taxon>
        <taxon>Pleosporales</taxon>
        <taxon>Lophiotremataceae</taxon>
        <taxon>Lophiotrema</taxon>
    </lineage>
</organism>
<dbReference type="GO" id="GO:0006508">
    <property type="term" value="P:proteolysis"/>
    <property type="evidence" value="ECO:0007669"/>
    <property type="project" value="UniProtKB-KW"/>
</dbReference>
<evidence type="ECO:0000256" key="2">
    <source>
        <dbReference type="ARBA" id="ARBA00022645"/>
    </source>
</evidence>
<keyword evidence="8" id="KW-0732">Signal</keyword>
<feature type="transmembrane region" description="Helical" evidence="7">
    <location>
        <begin position="221"/>
        <end position="248"/>
    </location>
</feature>
<keyword evidence="5" id="KW-0325">Glycoprotein</keyword>
<keyword evidence="2" id="KW-0121">Carboxypeptidase</keyword>
<feature type="compositionally biased region" description="Polar residues" evidence="6">
    <location>
        <begin position="185"/>
        <end position="194"/>
    </location>
</feature>
<feature type="chain" id="PRO_5025601903" evidence="8">
    <location>
        <begin position="17"/>
        <end position="329"/>
    </location>
</feature>
<keyword evidence="7" id="KW-1133">Transmembrane helix</keyword>
<evidence type="ECO:0000256" key="7">
    <source>
        <dbReference type="SAM" id="Phobius"/>
    </source>
</evidence>
<dbReference type="AlphaFoldDB" id="A0A6A5Z9W3"/>
<dbReference type="SUPFAM" id="SSF53474">
    <property type="entry name" value="alpha/beta-Hydrolases"/>
    <property type="match status" value="1"/>
</dbReference>
<evidence type="ECO:0000313" key="10">
    <source>
        <dbReference type="Proteomes" id="UP000799770"/>
    </source>
</evidence>
<evidence type="ECO:0000313" key="9">
    <source>
        <dbReference type="EMBL" id="KAF2116065.1"/>
    </source>
</evidence>
<evidence type="ECO:0000256" key="4">
    <source>
        <dbReference type="ARBA" id="ARBA00022801"/>
    </source>
</evidence>
<dbReference type="InterPro" id="IPR029058">
    <property type="entry name" value="AB_hydrolase_fold"/>
</dbReference>
<evidence type="ECO:0000256" key="3">
    <source>
        <dbReference type="ARBA" id="ARBA00022670"/>
    </source>
</evidence>
<evidence type="ECO:0000256" key="5">
    <source>
        <dbReference type="ARBA" id="ARBA00023180"/>
    </source>
</evidence>
<keyword evidence="7" id="KW-0472">Membrane</keyword>
<feature type="signal peptide" evidence="8">
    <location>
        <begin position="1"/>
        <end position="16"/>
    </location>
</feature>
<proteinExistence type="inferred from homology"/>
<feature type="region of interest" description="Disordered" evidence="6">
    <location>
        <begin position="182"/>
        <end position="211"/>
    </location>
</feature>
<comment type="similarity">
    <text evidence="1">Belongs to the peptidase S10 family.</text>
</comment>
<dbReference type="OrthoDB" id="443318at2759"/>
<sequence>MIQLLSIVLTAGHAYAYDTVLKSPVDPNITISFRTPESHICNTPFLTQLQYTGYVNISPYTLQPHQQDYSINTSFRFFKTREDPEHAPLIIWLHGGPGSSSMTGLSHEAGSCDDAQFSYGTYGTHPSSYAWVRSSNMLFIGQPRPCEDCTFLSGNEKPTRNTSMVVASASWHSLQALLSAFPQYNPDTRPNSTRTELKRRQLGREPAVPQQQQPRSRWSRLLWVVILASFFGAIVIVSMLTCCGLCAWRFYRTKRHSRPFCPTFNLCDDDDDDDDARAFSQGNARSRRHREGFSVHGIIVMILTVVTCTAIFMGNLTNVLDFMEKNIYP</sequence>
<dbReference type="InterPro" id="IPR001563">
    <property type="entry name" value="Peptidase_S10"/>
</dbReference>
<evidence type="ECO:0000256" key="1">
    <source>
        <dbReference type="ARBA" id="ARBA00009431"/>
    </source>
</evidence>
<dbReference type="Proteomes" id="UP000799770">
    <property type="component" value="Unassembled WGS sequence"/>
</dbReference>
<dbReference type="Gene3D" id="3.40.50.1820">
    <property type="entry name" value="alpha/beta hydrolase"/>
    <property type="match status" value="1"/>
</dbReference>
<accession>A0A6A5Z9W3</accession>
<dbReference type="Pfam" id="PF00450">
    <property type="entry name" value="Peptidase_S10"/>
    <property type="match status" value="1"/>
</dbReference>